<dbReference type="Proteomes" id="UP001066276">
    <property type="component" value="Chromosome 9"/>
</dbReference>
<feature type="compositionally biased region" description="Basic residues" evidence="1">
    <location>
        <begin position="108"/>
        <end position="117"/>
    </location>
</feature>
<accession>A0AAV7MUH7</accession>
<name>A0AAV7MUH7_PLEWA</name>
<evidence type="ECO:0000313" key="2">
    <source>
        <dbReference type="EMBL" id="KAJ1105633.1"/>
    </source>
</evidence>
<gene>
    <name evidence="2" type="ORF">NDU88_003038</name>
</gene>
<reference evidence="2" key="1">
    <citation type="journal article" date="2022" name="bioRxiv">
        <title>Sequencing and chromosome-scale assembly of the giantPleurodeles waltlgenome.</title>
        <authorList>
            <person name="Brown T."/>
            <person name="Elewa A."/>
            <person name="Iarovenko S."/>
            <person name="Subramanian E."/>
            <person name="Araus A.J."/>
            <person name="Petzold A."/>
            <person name="Susuki M."/>
            <person name="Suzuki K.-i.T."/>
            <person name="Hayashi T."/>
            <person name="Toyoda A."/>
            <person name="Oliveira C."/>
            <person name="Osipova E."/>
            <person name="Leigh N.D."/>
            <person name="Simon A."/>
            <person name="Yun M.H."/>
        </authorList>
    </citation>
    <scope>NUCLEOTIDE SEQUENCE</scope>
    <source>
        <strain evidence="2">20211129_DDA</strain>
        <tissue evidence="2">Liver</tissue>
    </source>
</reference>
<protein>
    <submittedName>
        <fullName evidence="2">Uncharacterized protein</fullName>
    </submittedName>
</protein>
<comment type="caution">
    <text evidence="2">The sequence shown here is derived from an EMBL/GenBank/DDBJ whole genome shotgun (WGS) entry which is preliminary data.</text>
</comment>
<feature type="compositionally biased region" description="Basic and acidic residues" evidence="1">
    <location>
        <begin position="80"/>
        <end position="91"/>
    </location>
</feature>
<feature type="compositionally biased region" description="Basic and acidic residues" evidence="1">
    <location>
        <begin position="98"/>
        <end position="107"/>
    </location>
</feature>
<organism evidence="2 3">
    <name type="scientific">Pleurodeles waltl</name>
    <name type="common">Iberian ribbed newt</name>
    <dbReference type="NCBI Taxonomy" id="8319"/>
    <lineage>
        <taxon>Eukaryota</taxon>
        <taxon>Metazoa</taxon>
        <taxon>Chordata</taxon>
        <taxon>Craniata</taxon>
        <taxon>Vertebrata</taxon>
        <taxon>Euteleostomi</taxon>
        <taxon>Amphibia</taxon>
        <taxon>Batrachia</taxon>
        <taxon>Caudata</taxon>
        <taxon>Salamandroidea</taxon>
        <taxon>Salamandridae</taxon>
        <taxon>Pleurodelinae</taxon>
        <taxon>Pleurodeles</taxon>
    </lineage>
</organism>
<feature type="region of interest" description="Disordered" evidence="1">
    <location>
        <begin position="65"/>
        <end position="187"/>
    </location>
</feature>
<proteinExistence type="predicted"/>
<keyword evidence="3" id="KW-1185">Reference proteome</keyword>
<dbReference type="AlphaFoldDB" id="A0AAV7MUH7"/>
<evidence type="ECO:0000256" key="1">
    <source>
        <dbReference type="SAM" id="MobiDB-lite"/>
    </source>
</evidence>
<sequence>MRANLGAVKIERGLCGSAARPHSSALAPPKTGCELSGCVRENGELYVRTKESRVRDVLKVRPGAGAKNPIKRASPGYFSPEHEQRTADELPTRSIFHRGTEVSEGQRRAARRGKRFAAHPPFGGPRPSMKRRAALGSDWAARVWRQPRLGPTAGVRTPEMPGKGGRPRRGPTPKNNAYLEAGKQSRS</sequence>
<evidence type="ECO:0000313" key="3">
    <source>
        <dbReference type="Proteomes" id="UP001066276"/>
    </source>
</evidence>
<dbReference type="EMBL" id="JANPWB010000013">
    <property type="protein sequence ID" value="KAJ1105633.1"/>
    <property type="molecule type" value="Genomic_DNA"/>
</dbReference>